<proteinExistence type="predicted"/>
<evidence type="ECO:0000313" key="1">
    <source>
        <dbReference type="EMBL" id="EFH51825.1"/>
    </source>
</evidence>
<reference evidence="2" key="1">
    <citation type="journal article" date="2011" name="Nat. Genet.">
        <title>The Arabidopsis lyrata genome sequence and the basis of rapid genome size change.</title>
        <authorList>
            <person name="Hu T.T."/>
            <person name="Pattyn P."/>
            <person name="Bakker E.G."/>
            <person name="Cao J."/>
            <person name="Cheng J.-F."/>
            <person name="Clark R.M."/>
            <person name="Fahlgren N."/>
            <person name="Fawcett J.A."/>
            <person name="Grimwood J."/>
            <person name="Gundlach H."/>
            <person name="Haberer G."/>
            <person name="Hollister J.D."/>
            <person name="Ossowski S."/>
            <person name="Ottilar R.P."/>
            <person name="Salamov A.A."/>
            <person name="Schneeberger K."/>
            <person name="Spannagl M."/>
            <person name="Wang X."/>
            <person name="Yang L."/>
            <person name="Nasrallah M.E."/>
            <person name="Bergelson J."/>
            <person name="Carrington J.C."/>
            <person name="Gaut B.S."/>
            <person name="Schmutz J."/>
            <person name="Mayer K.F.X."/>
            <person name="Van de Peer Y."/>
            <person name="Grigoriev I.V."/>
            <person name="Nordborg M."/>
            <person name="Weigel D."/>
            <person name="Guo Y.-L."/>
        </authorList>
    </citation>
    <scope>NUCLEOTIDE SEQUENCE [LARGE SCALE GENOMIC DNA]</scope>
    <source>
        <strain evidence="2">cv. MN47</strain>
    </source>
</reference>
<dbReference type="EMBL" id="GL348717">
    <property type="protein sequence ID" value="EFH51825.1"/>
    <property type="molecule type" value="Genomic_DNA"/>
</dbReference>
<dbReference type="HOGENOM" id="CLU_1984607_0_0_1"/>
<accession>D7LP95</accession>
<evidence type="ECO:0000313" key="2">
    <source>
        <dbReference type="Proteomes" id="UP000008694"/>
    </source>
</evidence>
<protein>
    <submittedName>
        <fullName evidence="1">Predicted protein</fullName>
    </submittedName>
</protein>
<keyword evidence="2" id="KW-1185">Reference proteome</keyword>
<gene>
    <name evidence="1" type="ORF">ARALYDRAFT_664942</name>
</gene>
<dbReference type="Gramene" id="Al_scaffold_0005_977">
    <property type="protein sequence ID" value="Al_scaffold_0005_977"/>
    <property type="gene ID" value="Al_scaffold_0005_977"/>
</dbReference>
<sequence length="126" mass="14636">MNDNNLDETVKRESKREREIHVSALPFLSTDFPLDGWRGLGAVHELIKRERVYEEVEATVRATWQYPECLGEPPCQLKILLSQVQSQVQSQVKSQKEKWEHKLGIRHYGLLVPDKRIIIDENGSDL</sequence>
<name>D7LP95_ARALL</name>
<dbReference type="Proteomes" id="UP000008694">
    <property type="component" value="Unassembled WGS sequence"/>
</dbReference>
<organism evidence="2">
    <name type="scientific">Arabidopsis lyrata subsp. lyrata</name>
    <name type="common">Lyre-leaved rock-cress</name>
    <dbReference type="NCBI Taxonomy" id="81972"/>
    <lineage>
        <taxon>Eukaryota</taxon>
        <taxon>Viridiplantae</taxon>
        <taxon>Streptophyta</taxon>
        <taxon>Embryophyta</taxon>
        <taxon>Tracheophyta</taxon>
        <taxon>Spermatophyta</taxon>
        <taxon>Magnoliopsida</taxon>
        <taxon>eudicotyledons</taxon>
        <taxon>Gunneridae</taxon>
        <taxon>Pentapetalae</taxon>
        <taxon>rosids</taxon>
        <taxon>malvids</taxon>
        <taxon>Brassicales</taxon>
        <taxon>Brassicaceae</taxon>
        <taxon>Camelineae</taxon>
        <taxon>Arabidopsis</taxon>
    </lineage>
</organism>
<dbReference type="AlphaFoldDB" id="D7LP95"/>